<accession>A0A7C6EJ46</accession>
<proteinExistence type="predicted"/>
<dbReference type="EMBL" id="DTHJ01000088">
    <property type="protein sequence ID" value="HHS62827.1"/>
    <property type="molecule type" value="Genomic_DNA"/>
</dbReference>
<reference evidence="1" key="1">
    <citation type="journal article" date="2020" name="mSystems">
        <title>Genome- and Community-Level Interaction Insights into Carbon Utilization and Element Cycling Functions of Hydrothermarchaeota in Hydrothermal Sediment.</title>
        <authorList>
            <person name="Zhou Z."/>
            <person name="Liu Y."/>
            <person name="Xu W."/>
            <person name="Pan J."/>
            <person name="Luo Z.H."/>
            <person name="Li M."/>
        </authorList>
    </citation>
    <scope>NUCLEOTIDE SEQUENCE [LARGE SCALE GENOMIC DNA]</scope>
    <source>
        <strain evidence="1">SpSt-783</strain>
    </source>
</reference>
<protein>
    <submittedName>
        <fullName evidence="1">Uncharacterized protein</fullName>
    </submittedName>
</protein>
<name>A0A7C6EJ46_UNCW3</name>
<gene>
    <name evidence="1" type="ORF">ENV70_04335</name>
</gene>
<evidence type="ECO:0000313" key="1">
    <source>
        <dbReference type="EMBL" id="HHS62827.1"/>
    </source>
</evidence>
<comment type="caution">
    <text evidence="1">The sequence shown here is derived from an EMBL/GenBank/DDBJ whole genome shotgun (WGS) entry which is preliminary data.</text>
</comment>
<sequence length="223" mass="26243">MAKKFKPGPYNYCDYRCERCSEKDDCRVYKENQERLLEHYLKGEDPNDPDVFLNDLKEIFEKTQEMIKQAAAEQGIDLSEVPDEEIEEVDPHTYVIYNLAYEYFDRAHKLIKKLEAEGIPSEIEEEFEDFAWYHTLIVAKTGRLVSGFDDEFFDPEVREVEEEGTLQVINKGINLSKNALNKMLNELPDDFQDIVDMLDILKRLELQIRTDIRKKVDDTQTNS</sequence>
<organism evidence="1">
    <name type="scientific">candidate division WOR-3 bacterium</name>
    <dbReference type="NCBI Taxonomy" id="2052148"/>
    <lineage>
        <taxon>Bacteria</taxon>
        <taxon>Bacteria division WOR-3</taxon>
    </lineage>
</organism>
<dbReference type="AlphaFoldDB" id="A0A7C6EJ46"/>